<dbReference type="WBParaSite" id="TCNE_0000233701-mRNA-1">
    <property type="protein sequence ID" value="TCNE_0000233701-mRNA-1"/>
    <property type="gene ID" value="TCNE_0000233701"/>
</dbReference>
<name>A0A183U1G7_TOXCA</name>
<protein>
    <submittedName>
        <fullName evidence="2 4">Uncharacterized protein</fullName>
    </submittedName>
</protein>
<accession>A0A183U1G7</accession>
<proteinExistence type="predicted"/>
<dbReference type="EMBL" id="UYWY01002269">
    <property type="protein sequence ID" value="VDM27899.1"/>
    <property type="molecule type" value="Genomic_DNA"/>
</dbReference>
<sequence>MRRPDETFNSSAEPAATPQRRTETTYTRGYPGLTFAVVNPMSSGFVYLLSVCVADHSNRGEGSELLMSSSGYLFSLRRTMWPDSAHFP</sequence>
<reference evidence="4" key="1">
    <citation type="submission" date="2016-06" db="UniProtKB">
        <authorList>
            <consortium name="WormBaseParasite"/>
        </authorList>
    </citation>
    <scope>IDENTIFICATION</scope>
</reference>
<evidence type="ECO:0000313" key="4">
    <source>
        <dbReference type="WBParaSite" id="TCNE_0000233701-mRNA-1"/>
    </source>
</evidence>
<evidence type="ECO:0000256" key="1">
    <source>
        <dbReference type="SAM" id="MobiDB-lite"/>
    </source>
</evidence>
<organism evidence="3 4">
    <name type="scientific">Toxocara canis</name>
    <name type="common">Canine roundworm</name>
    <dbReference type="NCBI Taxonomy" id="6265"/>
    <lineage>
        <taxon>Eukaryota</taxon>
        <taxon>Metazoa</taxon>
        <taxon>Ecdysozoa</taxon>
        <taxon>Nematoda</taxon>
        <taxon>Chromadorea</taxon>
        <taxon>Rhabditida</taxon>
        <taxon>Spirurina</taxon>
        <taxon>Ascaridomorpha</taxon>
        <taxon>Ascaridoidea</taxon>
        <taxon>Toxocaridae</taxon>
        <taxon>Toxocara</taxon>
    </lineage>
</organism>
<gene>
    <name evidence="2" type="ORF">TCNE_LOCUS2337</name>
</gene>
<dbReference type="AlphaFoldDB" id="A0A183U1G7"/>
<reference evidence="2 3" key="2">
    <citation type="submission" date="2018-11" db="EMBL/GenBank/DDBJ databases">
        <authorList>
            <consortium name="Pathogen Informatics"/>
        </authorList>
    </citation>
    <scope>NUCLEOTIDE SEQUENCE [LARGE SCALE GENOMIC DNA]</scope>
</reference>
<dbReference type="Proteomes" id="UP000050794">
    <property type="component" value="Unassembled WGS sequence"/>
</dbReference>
<evidence type="ECO:0000313" key="2">
    <source>
        <dbReference type="EMBL" id="VDM27899.1"/>
    </source>
</evidence>
<feature type="region of interest" description="Disordered" evidence="1">
    <location>
        <begin position="1"/>
        <end position="25"/>
    </location>
</feature>
<keyword evidence="3" id="KW-1185">Reference proteome</keyword>
<evidence type="ECO:0000313" key="3">
    <source>
        <dbReference type="Proteomes" id="UP000050794"/>
    </source>
</evidence>